<keyword evidence="4" id="KW-0597">Phosphoprotein</keyword>
<evidence type="ECO:0000256" key="8">
    <source>
        <dbReference type="ARBA" id="ARBA00022989"/>
    </source>
</evidence>
<dbReference type="CDD" id="cd00082">
    <property type="entry name" value="HisKA"/>
    <property type="match status" value="1"/>
</dbReference>
<dbReference type="GO" id="GO:0000155">
    <property type="term" value="F:phosphorelay sensor kinase activity"/>
    <property type="evidence" value="ECO:0007669"/>
    <property type="project" value="InterPro"/>
</dbReference>
<evidence type="ECO:0000256" key="1">
    <source>
        <dbReference type="ARBA" id="ARBA00000085"/>
    </source>
</evidence>
<dbReference type="InterPro" id="IPR004358">
    <property type="entry name" value="Sig_transdc_His_kin-like_C"/>
</dbReference>
<evidence type="ECO:0000256" key="3">
    <source>
        <dbReference type="ARBA" id="ARBA00012438"/>
    </source>
</evidence>
<reference evidence="14 15" key="1">
    <citation type="journal article" date="2016" name="Nat. Commun.">
        <title>Thousands of microbial genomes shed light on interconnected biogeochemical processes in an aquifer system.</title>
        <authorList>
            <person name="Anantharaman K."/>
            <person name="Brown C.T."/>
            <person name="Hug L.A."/>
            <person name="Sharon I."/>
            <person name="Castelle C.J."/>
            <person name="Probst A.J."/>
            <person name="Thomas B.C."/>
            <person name="Singh A."/>
            <person name="Wilkins M.J."/>
            <person name="Karaoz U."/>
            <person name="Brodie E.L."/>
            <person name="Williams K.H."/>
            <person name="Hubbard S.S."/>
            <person name="Banfield J.F."/>
        </authorList>
    </citation>
    <scope>NUCLEOTIDE SEQUENCE [LARGE SCALE GENOMIC DNA]</scope>
</reference>
<keyword evidence="10 12" id="KW-0472">Membrane</keyword>
<keyword evidence="6 12" id="KW-0812">Transmembrane</keyword>
<comment type="catalytic activity">
    <reaction evidence="1">
        <text>ATP + protein L-histidine = ADP + protein N-phospho-L-histidine.</text>
        <dbReference type="EC" id="2.7.13.3"/>
    </reaction>
</comment>
<evidence type="ECO:0000313" key="14">
    <source>
        <dbReference type="EMBL" id="OGY78437.1"/>
    </source>
</evidence>
<evidence type="ECO:0000256" key="6">
    <source>
        <dbReference type="ARBA" id="ARBA00022692"/>
    </source>
</evidence>
<evidence type="ECO:0000256" key="9">
    <source>
        <dbReference type="ARBA" id="ARBA00023012"/>
    </source>
</evidence>
<organism evidence="14 15">
    <name type="scientific">Candidatus Kerfeldbacteria bacterium RIFCSPHIGHO2_02_FULL_42_14</name>
    <dbReference type="NCBI Taxonomy" id="1798540"/>
    <lineage>
        <taxon>Bacteria</taxon>
        <taxon>Candidatus Kerfeldiibacteriota</taxon>
    </lineage>
</organism>
<dbReference type="PRINTS" id="PR00344">
    <property type="entry name" value="BCTRLSENSOR"/>
</dbReference>
<dbReference type="Gene3D" id="3.30.565.10">
    <property type="entry name" value="Histidine kinase-like ATPase, C-terminal domain"/>
    <property type="match status" value="1"/>
</dbReference>
<evidence type="ECO:0000256" key="11">
    <source>
        <dbReference type="SAM" id="Coils"/>
    </source>
</evidence>
<dbReference type="SUPFAM" id="SSF55874">
    <property type="entry name" value="ATPase domain of HSP90 chaperone/DNA topoisomerase II/histidine kinase"/>
    <property type="match status" value="1"/>
</dbReference>
<dbReference type="InterPro" id="IPR036640">
    <property type="entry name" value="ABC1_TM_sf"/>
</dbReference>
<accession>A0A1G2AR18</accession>
<evidence type="ECO:0000256" key="2">
    <source>
        <dbReference type="ARBA" id="ARBA00004651"/>
    </source>
</evidence>
<dbReference type="PANTHER" id="PTHR43711:SF1">
    <property type="entry name" value="HISTIDINE KINASE 1"/>
    <property type="match status" value="1"/>
</dbReference>
<dbReference type="PROSITE" id="PS50109">
    <property type="entry name" value="HIS_KIN"/>
    <property type="match status" value="1"/>
</dbReference>
<dbReference type="AlphaFoldDB" id="A0A1G2AR18"/>
<dbReference type="InterPro" id="IPR003661">
    <property type="entry name" value="HisK_dim/P_dom"/>
</dbReference>
<protein>
    <recommendedName>
        <fullName evidence="3">histidine kinase</fullName>
        <ecNumber evidence="3">2.7.13.3</ecNumber>
    </recommendedName>
</protein>
<dbReference type="SMART" id="SM00388">
    <property type="entry name" value="HisKA"/>
    <property type="match status" value="1"/>
</dbReference>
<gene>
    <name evidence="14" type="ORF">A3B74_01925</name>
</gene>
<name>A0A1G2AR18_9BACT</name>
<dbReference type="InterPro" id="IPR003594">
    <property type="entry name" value="HATPase_dom"/>
</dbReference>
<dbReference type="GO" id="GO:0005524">
    <property type="term" value="F:ATP binding"/>
    <property type="evidence" value="ECO:0007669"/>
    <property type="project" value="InterPro"/>
</dbReference>
<feature type="transmembrane region" description="Helical" evidence="12">
    <location>
        <begin position="60"/>
        <end position="79"/>
    </location>
</feature>
<evidence type="ECO:0000313" key="15">
    <source>
        <dbReference type="Proteomes" id="UP000177165"/>
    </source>
</evidence>
<evidence type="ECO:0000259" key="13">
    <source>
        <dbReference type="PROSITE" id="PS50109"/>
    </source>
</evidence>
<dbReference type="Proteomes" id="UP000177165">
    <property type="component" value="Unassembled WGS sequence"/>
</dbReference>
<comment type="subcellular location">
    <subcellularLocation>
        <location evidence="2">Cell membrane</location>
        <topology evidence="2">Multi-pass membrane protein</topology>
    </subcellularLocation>
</comment>
<proteinExistence type="predicted"/>
<dbReference type="STRING" id="1798540.A3B74_01925"/>
<sequence length="369" mass="41148">MPNMDMQNTNQKNIWWKSCRDQGLGLWECPSFLFIFAGIVTIILMLVAYFVASFYASPEIAIASIASVTIFMVIISYIVDRAMNKVARARKELMQSNALLQKALHKAQKSDTLRENFVSMIVHDLRAPLVGIRFLAESLQNSKRIVSLTECHLSGKAIEASTQKMLRFVQNLLLVQKIEAKAFPIIKKNVNITPLLRSQIASQKAFAQKRNVTLKLFIPKKLPTCFCDPENTERIIENLIHNAVKYTKEKSTISIGVFLHTPGKSMREEAKQFRIPWHAPTQDENFTHASAALGIAVTDAGQGVPQKEQQKIFDKFHQIIAHQKKTEGVGLGLAIAKGITQAQGGIIGVTSVKGRGATFYCTIPIKSKV</sequence>
<comment type="caution">
    <text evidence="14">The sequence shown here is derived from an EMBL/GenBank/DDBJ whole genome shotgun (WGS) entry which is preliminary data.</text>
</comment>
<dbReference type="SUPFAM" id="SSF47384">
    <property type="entry name" value="Homodimeric domain of signal transducing histidine kinase"/>
    <property type="match status" value="1"/>
</dbReference>
<dbReference type="EMBL" id="MHKB01000015">
    <property type="protein sequence ID" value="OGY78437.1"/>
    <property type="molecule type" value="Genomic_DNA"/>
</dbReference>
<feature type="transmembrane region" description="Helical" evidence="12">
    <location>
        <begin position="32"/>
        <end position="54"/>
    </location>
</feature>
<keyword evidence="5" id="KW-0808">Transferase</keyword>
<evidence type="ECO:0000256" key="5">
    <source>
        <dbReference type="ARBA" id="ARBA00022679"/>
    </source>
</evidence>
<dbReference type="Pfam" id="PF00512">
    <property type="entry name" value="HisKA"/>
    <property type="match status" value="1"/>
</dbReference>
<keyword evidence="8 12" id="KW-1133">Transmembrane helix</keyword>
<evidence type="ECO:0000256" key="12">
    <source>
        <dbReference type="SAM" id="Phobius"/>
    </source>
</evidence>
<dbReference type="GO" id="GO:0005886">
    <property type="term" value="C:plasma membrane"/>
    <property type="evidence" value="ECO:0007669"/>
    <property type="project" value="UniProtKB-SubCell"/>
</dbReference>
<feature type="domain" description="Histidine kinase" evidence="13">
    <location>
        <begin position="120"/>
        <end position="367"/>
    </location>
</feature>
<evidence type="ECO:0000256" key="7">
    <source>
        <dbReference type="ARBA" id="ARBA00022777"/>
    </source>
</evidence>
<dbReference type="Gene3D" id="1.10.287.130">
    <property type="match status" value="1"/>
</dbReference>
<keyword evidence="7" id="KW-0418">Kinase</keyword>
<dbReference type="SUPFAM" id="SSF90123">
    <property type="entry name" value="ABC transporter transmembrane region"/>
    <property type="match status" value="1"/>
</dbReference>
<evidence type="ECO:0000256" key="4">
    <source>
        <dbReference type="ARBA" id="ARBA00022553"/>
    </source>
</evidence>
<keyword evidence="9" id="KW-0902">Two-component regulatory system</keyword>
<dbReference type="InterPro" id="IPR036097">
    <property type="entry name" value="HisK_dim/P_sf"/>
</dbReference>
<dbReference type="SMART" id="SM00387">
    <property type="entry name" value="HATPase_c"/>
    <property type="match status" value="1"/>
</dbReference>
<dbReference type="InterPro" id="IPR036890">
    <property type="entry name" value="HATPase_C_sf"/>
</dbReference>
<dbReference type="Pfam" id="PF02518">
    <property type="entry name" value="HATPase_c"/>
    <property type="match status" value="1"/>
</dbReference>
<dbReference type="InterPro" id="IPR005467">
    <property type="entry name" value="His_kinase_dom"/>
</dbReference>
<dbReference type="EC" id="2.7.13.3" evidence="3"/>
<keyword evidence="11" id="KW-0175">Coiled coil</keyword>
<dbReference type="InterPro" id="IPR050736">
    <property type="entry name" value="Sensor_HK_Regulatory"/>
</dbReference>
<dbReference type="PANTHER" id="PTHR43711">
    <property type="entry name" value="TWO-COMPONENT HISTIDINE KINASE"/>
    <property type="match status" value="1"/>
</dbReference>
<evidence type="ECO:0000256" key="10">
    <source>
        <dbReference type="ARBA" id="ARBA00023136"/>
    </source>
</evidence>
<feature type="coiled-coil region" evidence="11">
    <location>
        <begin position="79"/>
        <end position="110"/>
    </location>
</feature>